<evidence type="ECO:0000256" key="3">
    <source>
        <dbReference type="SAM" id="MobiDB-lite"/>
    </source>
</evidence>
<dbReference type="InterPro" id="IPR022741">
    <property type="entry name" value="Phage_B103_Gp8"/>
</dbReference>
<evidence type="ECO:0000256" key="1">
    <source>
        <dbReference type="ARBA" id="ARBA00004328"/>
    </source>
</evidence>
<keyword evidence="2" id="KW-0945">Host-virus interaction</keyword>
<name>A0A261FFB2_9BIFI</name>
<comment type="caution">
    <text evidence="4">The sequence shown here is derived from an EMBL/GenBank/DDBJ whole genome shotgun (WGS) entry which is preliminary data.</text>
</comment>
<dbReference type="AlphaFoldDB" id="A0A261FFB2"/>
<keyword evidence="5" id="KW-1185">Reference proteome</keyword>
<dbReference type="Pfam" id="PF11133">
    <property type="entry name" value="Phage_head_fibr"/>
    <property type="match status" value="1"/>
</dbReference>
<feature type="compositionally biased region" description="Low complexity" evidence="3">
    <location>
        <begin position="312"/>
        <end position="327"/>
    </location>
</feature>
<dbReference type="Proteomes" id="UP000216444">
    <property type="component" value="Unassembled WGS sequence"/>
</dbReference>
<reference evidence="4 5" key="1">
    <citation type="journal article" date="2017" name="BMC Genomics">
        <title>Comparative genomic and phylogenomic analyses of the Bifidobacteriaceae family.</title>
        <authorList>
            <person name="Lugli G.A."/>
            <person name="Milani C."/>
            <person name="Turroni F."/>
            <person name="Duranti S."/>
            <person name="Mancabelli L."/>
            <person name="Mangifesta M."/>
            <person name="Ferrario C."/>
            <person name="Modesto M."/>
            <person name="Mattarelli P."/>
            <person name="Jiri K."/>
            <person name="van Sinderen D."/>
            <person name="Ventura M."/>
        </authorList>
    </citation>
    <scope>NUCLEOTIDE SEQUENCE [LARGE SCALE GENOMIC DNA]</scope>
    <source>
        <strain evidence="4 5">DSM 100201</strain>
    </source>
</reference>
<dbReference type="RefSeq" id="WP_094663481.1">
    <property type="nucleotide sequence ID" value="NZ_MWWV01000006.1"/>
</dbReference>
<proteinExistence type="predicted"/>
<evidence type="ECO:0000313" key="4">
    <source>
        <dbReference type="EMBL" id="OZG57870.1"/>
    </source>
</evidence>
<sequence>MVELIVTDQRHTPIAAIDSFNLDLAYGDEENDFELLAPFLPDAGAFIGIDGTEYGGIIEQRSSDGSARGRTWHGILAGKILAPDTGQDYLTVNGTAATILNQLFARMGLQDLFEGVSPKTDITINSYRFERYVDAYTGIRAMLASVGAKLHLMWAEGTVMASALPRATYGDTIDSDLLEFDSTRDHRPINHLIGLGEGELRDRAVTHWYADRTGKVSQTQSLFGLDERTAIYDYSSAKIDDLREDTEKKLKELQTQGEISVTLRAGSGIEFDIGDTVTSRDQTLGIDVTATVTKKIIKVDSGVLSVDYEIGSTSTSKSSWSGSAETSSGGGGGGGTVGIVAGDGITITNGNRINAVVTQSKLDAVRALAEEANTTASGYAEQIGQAQQTAANAVATANQSVRNLNGTSPIHVWRSDDKATATVYADTATQNADGMMSASDKTKLDDISPYANHYTLPAATLDTLGGVKPDGSTITITNDGTITAHTTGSGGGLTFPVGYIVRNTTGENPGSVFGGTWQELPSLGAYTWERIK</sequence>
<dbReference type="EMBL" id="MWWV01000006">
    <property type="protein sequence ID" value="OZG57870.1"/>
    <property type="molecule type" value="Genomic_DNA"/>
</dbReference>
<evidence type="ECO:0000256" key="2">
    <source>
        <dbReference type="ARBA" id="ARBA00022581"/>
    </source>
</evidence>
<evidence type="ECO:0000313" key="5">
    <source>
        <dbReference type="Proteomes" id="UP000216444"/>
    </source>
</evidence>
<comment type="subcellular location">
    <subcellularLocation>
        <location evidence="1">Virion</location>
    </subcellularLocation>
</comment>
<protein>
    <submittedName>
        <fullName evidence="4">Siphovirus ReqiPepy6 Gp37-like protein</fullName>
    </submittedName>
</protein>
<accession>A0A261FFB2</accession>
<feature type="region of interest" description="Disordered" evidence="3">
    <location>
        <begin position="312"/>
        <end position="335"/>
    </location>
</feature>
<gene>
    <name evidence="4" type="ORF">BTIS_1111</name>
</gene>
<organism evidence="4 5">
    <name type="scientific">Bifidobacterium tissieri</name>
    <dbReference type="NCBI Taxonomy" id="1630162"/>
    <lineage>
        <taxon>Bacteria</taxon>
        <taxon>Bacillati</taxon>
        <taxon>Actinomycetota</taxon>
        <taxon>Actinomycetes</taxon>
        <taxon>Bifidobacteriales</taxon>
        <taxon>Bifidobacteriaceae</taxon>
        <taxon>Bifidobacterium</taxon>
    </lineage>
</organism>